<keyword evidence="5" id="KW-0418">Kinase</keyword>
<sequence length="290" mass="33055">MHNSQHQRDEWTGERNSSSSSTTTTESDDGIRFADSREGIGQINRSQRDEKRCHQGASSKSSPLSTKDQSDEVVRVEDSRQRIGGRSQIQHRTRSSSQSGASQNGSLTEDEVNQQRLKKCTFTLYIEMELMELTLAEYISTRNEEYFKNASPAQQFKDRGIARRIFRELCWAVESVHERKFIHRDLKPSNVLLCRSQHGSHYSVRLSDFGFCTKMDDEFGTSIYRSVCGNVWYTAPEQRKGKPGSGRAKVDVYPLALILVELMMHMSSMSEKARVFAALRSPEASIPREV</sequence>
<dbReference type="OrthoDB" id="1405469at2759"/>
<feature type="compositionally biased region" description="Low complexity" evidence="11">
    <location>
        <begin position="95"/>
        <end position="106"/>
    </location>
</feature>
<dbReference type="PROSITE" id="PS00108">
    <property type="entry name" value="PROTEIN_KINASE_ST"/>
    <property type="match status" value="1"/>
</dbReference>
<evidence type="ECO:0000259" key="12">
    <source>
        <dbReference type="PROSITE" id="PS50011"/>
    </source>
</evidence>
<dbReference type="GO" id="GO:0017148">
    <property type="term" value="P:negative regulation of translation"/>
    <property type="evidence" value="ECO:0007669"/>
    <property type="project" value="UniProtKB-KW"/>
</dbReference>
<keyword evidence="3" id="KW-0808">Transferase</keyword>
<evidence type="ECO:0000256" key="6">
    <source>
        <dbReference type="ARBA" id="ARBA00022840"/>
    </source>
</evidence>
<comment type="catalytic activity">
    <reaction evidence="10">
        <text>L-seryl-[protein] + ATP = O-phospho-L-seryl-[protein] + ADP + H(+)</text>
        <dbReference type="Rhea" id="RHEA:17989"/>
        <dbReference type="Rhea" id="RHEA-COMP:9863"/>
        <dbReference type="Rhea" id="RHEA-COMP:11604"/>
        <dbReference type="ChEBI" id="CHEBI:15378"/>
        <dbReference type="ChEBI" id="CHEBI:29999"/>
        <dbReference type="ChEBI" id="CHEBI:30616"/>
        <dbReference type="ChEBI" id="CHEBI:83421"/>
        <dbReference type="ChEBI" id="CHEBI:456216"/>
        <dbReference type="EC" id="2.7.11.1"/>
    </reaction>
    <physiologicalReaction direction="left-to-right" evidence="10">
        <dbReference type="Rhea" id="RHEA:17990"/>
    </physiologicalReaction>
</comment>
<accession>A0A7R8ZUV5</accession>
<comment type="catalytic activity">
    <reaction evidence="9">
        <text>L-threonyl-[protein] + ATP = O-phospho-L-threonyl-[protein] + ADP + H(+)</text>
        <dbReference type="Rhea" id="RHEA:46608"/>
        <dbReference type="Rhea" id="RHEA-COMP:11060"/>
        <dbReference type="Rhea" id="RHEA-COMP:11605"/>
        <dbReference type="ChEBI" id="CHEBI:15378"/>
        <dbReference type="ChEBI" id="CHEBI:30013"/>
        <dbReference type="ChEBI" id="CHEBI:30616"/>
        <dbReference type="ChEBI" id="CHEBI:61977"/>
        <dbReference type="ChEBI" id="CHEBI:456216"/>
        <dbReference type="EC" id="2.7.11.1"/>
    </reaction>
    <physiologicalReaction direction="left-to-right" evidence="9">
        <dbReference type="Rhea" id="RHEA:46609"/>
    </physiologicalReaction>
</comment>
<evidence type="ECO:0000313" key="13">
    <source>
        <dbReference type="EMBL" id="CAD7237378.1"/>
    </source>
</evidence>
<dbReference type="InterPro" id="IPR008271">
    <property type="entry name" value="Ser/Thr_kinase_AS"/>
</dbReference>
<evidence type="ECO:0000256" key="2">
    <source>
        <dbReference type="ARBA" id="ARBA00022527"/>
    </source>
</evidence>
<feature type="domain" description="Protein kinase" evidence="12">
    <location>
        <begin position="32"/>
        <end position="290"/>
    </location>
</feature>
<name>A0A7R8ZUV5_9CRUS</name>
<comment type="similarity">
    <text evidence="8">Belongs to the protein kinase superfamily. Ser/Thr protein kinase family. GCN2 subfamily.</text>
</comment>
<evidence type="ECO:0000256" key="8">
    <source>
        <dbReference type="ARBA" id="ARBA00037982"/>
    </source>
</evidence>
<evidence type="ECO:0000256" key="9">
    <source>
        <dbReference type="ARBA" id="ARBA00048659"/>
    </source>
</evidence>
<dbReference type="SMART" id="SM00220">
    <property type="entry name" value="S_TKc"/>
    <property type="match status" value="1"/>
</dbReference>
<keyword evidence="7" id="KW-0652">Protein synthesis inhibitor</keyword>
<feature type="compositionally biased region" description="Polar residues" evidence="11">
    <location>
        <begin position="56"/>
        <end position="67"/>
    </location>
</feature>
<dbReference type="PANTHER" id="PTHR11042">
    <property type="entry name" value="EUKARYOTIC TRANSLATION INITIATION FACTOR 2-ALPHA KINASE EIF2-ALPHA KINASE -RELATED"/>
    <property type="match status" value="1"/>
</dbReference>
<keyword evidence="4" id="KW-0547">Nucleotide-binding</keyword>
<dbReference type="GO" id="GO:0004694">
    <property type="term" value="F:eukaryotic translation initiation factor 2alpha kinase activity"/>
    <property type="evidence" value="ECO:0007669"/>
    <property type="project" value="TreeGrafter"/>
</dbReference>
<dbReference type="InterPro" id="IPR050339">
    <property type="entry name" value="CC_SR_Kinase"/>
</dbReference>
<organism evidence="13">
    <name type="scientific">Cyprideis torosa</name>
    <dbReference type="NCBI Taxonomy" id="163714"/>
    <lineage>
        <taxon>Eukaryota</taxon>
        <taxon>Metazoa</taxon>
        <taxon>Ecdysozoa</taxon>
        <taxon>Arthropoda</taxon>
        <taxon>Crustacea</taxon>
        <taxon>Oligostraca</taxon>
        <taxon>Ostracoda</taxon>
        <taxon>Podocopa</taxon>
        <taxon>Podocopida</taxon>
        <taxon>Cytherocopina</taxon>
        <taxon>Cytheroidea</taxon>
        <taxon>Cytherideidae</taxon>
        <taxon>Cyprideis</taxon>
    </lineage>
</organism>
<evidence type="ECO:0000256" key="7">
    <source>
        <dbReference type="ARBA" id="ARBA00023193"/>
    </source>
</evidence>
<evidence type="ECO:0000256" key="3">
    <source>
        <dbReference type="ARBA" id="ARBA00022679"/>
    </source>
</evidence>
<dbReference type="PANTHER" id="PTHR11042:SF160">
    <property type="entry name" value="EUKARYOTIC TRANSLATION INITIATION FACTOR 2-ALPHA KINASE 1"/>
    <property type="match status" value="1"/>
</dbReference>
<evidence type="ECO:0000256" key="4">
    <source>
        <dbReference type="ARBA" id="ARBA00022741"/>
    </source>
</evidence>
<evidence type="ECO:0000256" key="11">
    <source>
        <dbReference type="SAM" id="MobiDB-lite"/>
    </source>
</evidence>
<dbReference type="EC" id="2.7.11.1" evidence="1"/>
<dbReference type="AlphaFoldDB" id="A0A7R8ZUV5"/>
<gene>
    <name evidence="13" type="ORF">CTOB1V02_LOCUS15193</name>
</gene>
<dbReference type="InterPro" id="IPR000719">
    <property type="entry name" value="Prot_kinase_dom"/>
</dbReference>
<dbReference type="GO" id="GO:0005634">
    <property type="term" value="C:nucleus"/>
    <property type="evidence" value="ECO:0007669"/>
    <property type="project" value="TreeGrafter"/>
</dbReference>
<dbReference type="GO" id="GO:0005524">
    <property type="term" value="F:ATP binding"/>
    <property type="evidence" value="ECO:0007669"/>
    <property type="project" value="UniProtKB-KW"/>
</dbReference>
<dbReference type="SUPFAM" id="SSF56112">
    <property type="entry name" value="Protein kinase-like (PK-like)"/>
    <property type="match status" value="1"/>
</dbReference>
<keyword evidence="6" id="KW-0067">ATP-binding</keyword>
<evidence type="ECO:0000256" key="1">
    <source>
        <dbReference type="ARBA" id="ARBA00012513"/>
    </source>
</evidence>
<feature type="compositionally biased region" description="Basic and acidic residues" evidence="11">
    <location>
        <begin position="68"/>
        <end position="81"/>
    </location>
</feature>
<protein>
    <recommendedName>
        <fullName evidence="1">non-specific serine/threonine protein kinase</fullName>
        <ecNumber evidence="1">2.7.11.1</ecNumber>
    </recommendedName>
</protein>
<dbReference type="GO" id="GO:0005737">
    <property type="term" value="C:cytoplasm"/>
    <property type="evidence" value="ECO:0007669"/>
    <property type="project" value="TreeGrafter"/>
</dbReference>
<reference evidence="13" key="1">
    <citation type="submission" date="2020-11" db="EMBL/GenBank/DDBJ databases">
        <authorList>
            <person name="Tran Van P."/>
        </authorList>
    </citation>
    <scope>NUCLEOTIDE SEQUENCE</scope>
</reference>
<feature type="compositionally biased region" description="Basic and acidic residues" evidence="11">
    <location>
        <begin position="1"/>
        <end position="13"/>
    </location>
</feature>
<dbReference type="Pfam" id="PF00069">
    <property type="entry name" value="Pkinase"/>
    <property type="match status" value="1"/>
</dbReference>
<evidence type="ECO:0000256" key="5">
    <source>
        <dbReference type="ARBA" id="ARBA00022777"/>
    </source>
</evidence>
<dbReference type="InterPro" id="IPR011009">
    <property type="entry name" value="Kinase-like_dom_sf"/>
</dbReference>
<dbReference type="PROSITE" id="PS50011">
    <property type="entry name" value="PROTEIN_KINASE_DOM"/>
    <property type="match status" value="1"/>
</dbReference>
<feature type="compositionally biased region" description="Basic and acidic residues" evidence="11">
    <location>
        <begin position="29"/>
        <end position="38"/>
    </location>
</feature>
<feature type="non-terminal residue" evidence="13">
    <location>
        <position position="1"/>
    </location>
</feature>
<dbReference type="CDD" id="cd00180">
    <property type="entry name" value="PKc"/>
    <property type="match status" value="1"/>
</dbReference>
<feature type="region of interest" description="Disordered" evidence="11">
    <location>
        <begin position="1"/>
        <end position="112"/>
    </location>
</feature>
<dbReference type="EMBL" id="OB687297">
    <property type="protein sequence ID" value="CAD7237378.1"/>
    <property type="molecule type" value="Genomic_DNA"/>
</dbReference>
<dbReference type="Gene3D" id="1.10.510.10">
    <property type="entry name" value="Transferase(Phosphotransferase) domain 1"/>
    <property type="match status" value="1"/>
</dbReference>
<proteinExistence type="inferred from homology"/>
<evidence type="ECO:0000256" key="10">
    <source>
        <dbReference type="ARBA" id="ARBA00048977"/>
    </source>
</evidence>
<keyword evidence="2" id="KW-0723">Serine/threonine-protein kinase</keyword>